<reference evidence="3 4" key="1">
    <citation type="submission" date="2024-01" db="EMBL/GenBank/DDBJ databases">
        <title>Active colonisers of the gastrointestinal tract of Atlantic salmon farmed in a warm water region.</title>
        <authorList>
            <person name="Bowman J.P."/>
        </authorList>
    </citation>
    <scope>NUCLEOTIDE SEQUENCE [LARGE SCALE GENOMIC DNA]</scope>
    <source>
        <strain evidence="3 4">S4MW1</strain>
    </source>
</reference>
<comment type="caution">
    <text evidence="3">The sequence shown here is derived from an EMBL/GenBank/DDBJ whole genome shotgun (WGS) entry which is preliminary data.</text>
</comment>
<feature type="domain" description="ATPase AAA-type core" evidence="2">
    <location>
        <begin position="24"/>
        <end position="322"/>
    </location>
</feature>
<dbReference type="PANTHER" id="PTHR43581:SF2">
    <property type="entry name" value="EXCINUCLEASE ATPASE SUBUNIT"/>
    <property type="match status" value="1"/>
</dbReference>
<proteinExistence type="predicted"/>
<name>A0ABU6LFN5_9GAMM</name>
<dbReference type="PIRSF" id="PIRSF034888">
    <property type="entry name" value="P-loop_UCP034888"/>
    <property type="match status" value="1"/>
</dbReference>
<feature type="domain" description="DUF3696" evidence="1">
    <location>
        <begin position="333"/>
        <end position="383"/>
    </location>
</feature>
<dbReference type="RefSeq" id="WP_327779531.1">
    <property type="nucleotide sequence ID" value="NZ_JAYXUD010000004.1"/>
</dbReference>
<dbReference type="InterPro" id="IPR027417">
    <property type="entry name" value="P-loop_NTPase"/>
</dbReference>
<dbReference type="Gene3D" id="3.40.50.300">
    <property type="entry name" value="P-loop containing nucleotide triphosphate hydrolases"/>
    <property type="match status" value="1"/>
</dbReference>
<dbReference type="SUPFAM" id="SSF52540">
    <property type="entry name" value="P-loop containing nucleoside triphosphate hydrolases"/>
    <property type="match status" value="1"/>
</dbReference>
<keyword evidence="4" id="KW-1185">Reference proteome</keyword>
<dbReference type="PANTHER" id="PTHR43581">
    <property type="entry name" value="ATP/GTP PHOSPHATASE"/>
    <property type="match status" value="1"/>
</dbReference>
<evidence type="ECO:0000259" key="1">
    <source>
        <dbReference type="Pfam" id="PF12476"/>
    </source>
</evidence>
<dbReference type="InterPro" id="IPR014592">
    <property type="entry name" value="P-loop_UCP034888"/>
</dbReference>
<organism evidence="3 4">
    <name type="scientific">Photobacterium piscicola</name>
    <dbReference type="NCBI Taxonomy" id="1378299"/>
    <lineage>
        <taxon>Bacteria</taxon>
        <taxon>Pseudomonadati</taxon>
        <taxon>Pseudomonadota</taxon>
        <taxon>Gammaproteobacteria</taxon>
        <taxon>Vibrionales</taxon>
        <taxon>Vibrionaceae</taxon>
        <taxon>Photobacterium</taxon>
    </lineage>
</organism>
<evidence type="ECO:0000259" key="2">
    <source>
        <dbReference type="Pfam" id="PF13304"/>
    </source>
</evidence>
<accession>A0ABU6LFN5</accession>
<evidence type="ECO:0000313" key="3">
    <source>
        <dbReference type="EMBL" id="MEC6898344.1"/>
    </source>
</evidence>
<evidence type="ECO:0000313" key="4">
    <source>
        <dbReference type="Proteomes" id="UP001339429"/>
    </source>
</evidence>
<gene>
    <name evidence="3" type="ORF">VXS00_06800</name>
</gene>
<dbReference type="InterPro" id="IPR051396">
    <property type="entry name" value="Bact_Antivir_Def_Nuclease"/>
</dbReference>
<dbReference type="InterPro" id="IPR003959">
    <property type="entry name" value="ATPase_AAA_core"/>
</dbReference>
<dbReference type="EMBL" id="JAYXUD010000004">
    <property type="protein sequence ID" value="MEC6898344.1"/>
    <property type="molecule type" value="Genomic_DNA"/>
</dbReference>
<dbReference type="InterPro" id="IPR022532">
    <property type="entry name" value="DUF3696"/>
</dbReference>
<dbReference type="Pfam" id="PF13304">
    <property type="entry name" value="AAA_21"/>
    <property type="match status" value="1"/>
</dbReference>
<sequence length="385" mass="43309">MKLKSISLKNFKSFEKLSIDLKNLNILTGANSVGKSTVIQSLLLIKQNKDYISREITIPEAHEHDEIGFFERFNLNGDYVNSGHAGSLLYIDADDDELEISVSVHESTLNITKHTDKTWKVKCNLHDSDDKTPDYIKKLISLRDYFDFSYLSTNRVSPQIIYPLSEYDVSVNSLGIYGQFTAHYLAEKKAKPLNIKALKHKNSKTEFLLENVSHWLAEISENIDVTAKVIPEANQAAITYSYSYGNNKSRELTPLNVGFGVTHALPVVTLLLMSSEGDVVVIENPEAHLHPKGQANLAKLISLVAAQGVQIILETHSDHILNGIRVATKDGIISPEQSKIYFFQRKEDSLSSIVTNITIQEDGSVSQWPKGFFDEWDTQLDKLLW</sequence>
<protein>
    <submittedName>
        <fullName evidence="3">DUF3696 domain-containing protein</fullName>
    </submittedName>
</protein>
<dbReference type="Pfam" id="PF12476">
    <property type="entry name" value="DUF3696"/>
    <property type="match status" value="1"/>
</dbReference>
<dbReference type="Proteomes" id="UP001339429">
    <property type="component" value="Unassembled WGS sequence"/>
</dbReference>